<proteinExistence type="inferred from homology"/>
<dbReference type="EMBL" id="BNJK01000001">
    <property type="protein sequence ID" value="GHO97062.1"/>
    <property type="molecule type" value="Genomic_DNA"/>
</dbReference>
<evidence type="ECO:0000259" key="3">
    <source>
        <dbReference type="Pfam" id="PF06722"/>
    </source>
</evidence>
<dbReference type="PANTHER" id="PTHR48050:SF13">
    <property type="entry name" value="STEROL 3-BETA-GLUCOSYLTRANSFERASE UGT80A2"/>
    <property type="match status" value="1"/>
</dbReference>
<dbReference type="InterPro" id="IPR010610">
    <property type="entry name" value="EryCIII-like_C"/>
</dbReference>
<feature type="domain" description="Erythromycin biosynthesis protein CIII-like C-terminal" evidence="3">
    <location>
        <begin position="276"/>
        <end position="391"/>
    </location>
</feature>
<dbReference type="Gene3D" id="3.40.50.2000">
    <property type="entry name" value="Glycogen Phosphorylase B"/>
    <property type="match status" value="2"/>
</dbReference>
<dbReference type="RefSeq" id="WP_220207651.1">
    <property type="nucleotide sequence ID" value="NZ_BNJK01000001.1"/>
</dbReference>
<dbReference type="GO" id="GO:0016758">
    <property type="term" value="F:hexosyltransferase activity"/>
    <property type="evidence" value="ECO:0007669"/>
    <property type="project" value="InterPro"/>
</dbReference>
<dbReference type="Pfam" id="PF06722">
    <property type="entry name" value="EryCIII-like_C"/>
    <property type="match status" value="1"/>
</dbReference>
<gene>
    <name evidence="4" type="primary">yjiC_2</name>
    <name evidence="4" type="ORF">KSF_071100</name>
</gene>
<name>A0A8J3IUL5_9CHLR</name>
<dbReference type="FunFam" id="3.40.50.2000:FF:000072">
    <property type="entry name" value="Glycosyl transferase"/>
    <property type="match status" value="1"/>
</dbReference>
<comment type="caution">
    <text evidence="4">The sequence shown here is derived from an EMBL/GenBank/DDBJ whole genome shotgun (WGS) entry which is preliminary data.</text>
</comment>
<keyword evidence="5" id="KW-1185">Reference proteome</keyword>
<dbReference type="NCBIfam" id="TIGR01426">
    <property type="entry name" value="MGT"/>
    <property type="match status" value="1"/>
</dbReference>
<dbReference type="Proteomes" id="UP000597444">
    <property type="component" value="Unassembled WGS sequence"/>
</dbReference>
<dbReference type="PANTHER" id="PTHR48050">
    <property type="entry name" value="STEROL 3-BETA-GLUCOSYLTRANSFERASE"/>
    <property type="match status" value="1"/>
</dbReference>
<evidence type="ECO:0000313" key="4">
    <source>
        <dbReference type="EMBL" id="GHO97062.1"/>
    </source>
</evidence>
<accession>A0A8J3IUL5</accession>
<evidence type="ECO:0000256" key="2">
    <source>
        <dbReference type="ARBA" id="ARBA00022679"/>
    </source>
</evidence>
<dbReference type="GO" id="GO:0008194">
    <property type="term" value="F:UDP-glycosyltransferase activity"/>
    <property type="evidence" value="ECO:0007669"/>
    <property type="project" value="InterPro"/>
</dbReference>
<dbReference type="CDD" id="cd03784">
    <property type="entry name" value="GT1_Gtf-like"/>
    <property type="match status" value="1"/>
</dbReference>
<reference evidence="4" key="1">
    <citation type="submission" date="2020-10" db="EMBL/GenBank/DDBJ databases">
        <title>Taxonomic study of unclassified bacteria belonging to the class Ktedonobacteria.</title>
        <authorList>
            <person name="Yabe S."/>
            <person name="Wang C.M."/>
            <person name="Zheng Y."/>
            <person name="Sakai Y."/>
            <person name="Cavaletti L."/>
            <person name="Monciardini P."/>
            <person name="Donadio S."/>
        </authorList>
    </citation>
    <scope>NUCLEOTIDE SEQUENCE</scope>
    <source>
        <strain evidence="4">ID150040</strain>
    </source>
</reference>
<dbReference type="SUPFAM" id="SSF53756">
    <property type="entry name" value="UDP-Glycosyltransferase/glycogen phosphorylase"/>
    <property type="match status" value="1"/>
</dbReference>
<dbReference type="AlphaFoldDB" id="A0A8J3IUL5"/>
<sequence length="413" mass="46115">MTTYAVLCIPGHGHVNPTLAVAQELVARGERVFYYLSEEFRLTVEATGATFRLYESEAWKKYLPQLATSLADKGSPINNASLGKRIGLMATVAIESIRELPALIAQMATDQVDCILYDSTFMQAVFLSDALHVPAVKLFATFAVSDQVVRQMYGKEREVDRSFVKEFFGALDEKLAYQCELYGVPPRTIQELLSRIEQLNIVFLPRAFQPAGETFDEKFVFVGPALPAQRYYGGDFPLERLDQRPLLYISLGTAYNNRLDFYQTCFEAFAGTEWQVVLAYGKRVNSADLGETPDNFLIAPHVPQLEILSRADLFISHGGMNSTMESLSFGVPLVVVPQMWEQEMNGRRVQELGLGLSLDRDTITGESLRAAVEQIAHDSGVHTRLQSMQSEIHQAGGYQRAADAIKQHVQARV</sequence>
<dbReference type="InterPro" id="IPR006326">
    <property type="entry name" value="UDPGT_MGT-like"/>
</dbReference>
<organism evidence="4 5">
    <name type="scientific">Reticulibacter mediterranei</name>
    <dbReference type="NCBI Taxonomy" id="2778369"/>
    <lineage>
        <taxon>Bacteria</taxon>
        <taxon>Bacillati</taxon>
        <taxon>Chloroflexota</taxon>
        <taxon>Ktedonobacteria</taxon>
        <taxon>Ktedonobacterales</taxon>
        <taxon>Reticulibacteraceae</taxon>
        <taxon>Reticulibacter</taxon>
    </lineage>
</organism>
<dbReference type="InterPro" id="IPR050426">
    <property type="entry name" value="Glycosyltransferase_28"/>
</dbReference>
<dbReference type="GO" id="GO:0017000">
    <property type="term" value="P:antibiotic biosynthetic process"/>
    <property type="evidence" value="ECO:0007669"/>
    <property type="project" value="UniProtKB-ARBA"/>
</dbReference>
<comment type="similarity">
    <text evidence="1">Belongs to the UDP-glycosyltransferase family.</text>
</comment>
<protein>
    <submittedName>
        <fullName evidence="4">Putative UDP-glucosyltransferase YjiC</fullName>
    </submittedName>
</protein>
<evidence type="ECO:0000313" key="5">
    <source>
        <dbReference type="Proteomes" id="UP000597444"/>
    </source>
</evidence>
<evidence type="ECO:0000256" key="1">
    <source>
        <dbReference type="ARBA" id="ARBA00009995"/>
    </source>
</evidence>
<keyword evidence="2" id="KW-0808">Transferase</keyword>
<dbReference type="InterPro" id="IPR002213">
    <property type="entry name" value="UDP_glucos_trans"/>
</dbReference>